<feature type="compositionally biased region" description="Low complexity" evidence="1">
    <location>
        <begin position="73"/>
        <end position="98"/>
    </location>
</feature>
<evidence type="ECO:0000313" key="5">
    <source>
        <dbReference type="Proteomes" id="UP001498476"/>
    </source>
</evidence>
<feature type="compositionally biased region" description="Polar residues" evidence="1">
    <location>
        <begin position="99"/>
        <end position="111"/>
    </location>
</feature>
<feature type="compositionally biased region" description="Polar residues" evidence="1">
    <location>
        <begin position="209"/>
        <end position="218"/>
    </location>
</feature>
<keyword evidence="2" id="KW-1133">Transmembrane helix</keyword>
<accession>A0ABR1HLQ2</accession>
<dbReference type="EMBL" id="JAZAVJ010000018">
    <property type="protein sequence ID" value="KAK7422051.1"/>
    <property type="molecule type" value="Genomic_DNA"/>
</dbReference>
<dbReference type="PANTHER" id="PTHR34502:SF6">
    <property type="entry name" value="DUF6594 DOMAIN-CONTAINING PROTEIN"/>
    <property type="match status" value="1"/>
</dbReference>
<feature type="domain" description="DUF6594" evidence="3">
    <location>
        <begin position="285"/>
        <end position="539"/>
    </location>
</feature>
<dbReference type="Proteomes" id="UP001498476">
    <property type="component" value="Unassembled WGS sequence"/>
</dbReference>
<keyword evidence="2" id="KW-0472">Membrane</keyword>
<dbReference type="InterPro" id="IPR046529">
    <property type="entry name" value="DUF6594"/>
</dbReference>
<gene>
    <name evidence="4" type="ORF">QQX98_001792</name>
</gene>
<dbReference type="PANTHER" id="PTHR34502">
    <property type="entry name" value="DUF6594 DOMAIN-CONTAINING PROTEIN-RELATED"/>
    <property type="match status" value="1"/>
</dbReference>
<feature type="compositionally biased region" description="Basic and acidic residues" evidence="1">
    <location>
        <begin position="9"/>
        <end position="21"/>
    </location>
</feature>
<dbReference type="Pfam" id="PF20237">
    <property type="entry name" value="DUF6594"/>
    <property type="match status" value="1"/>
</dbReference>
<evidence type="ECO:0000256" key="1">
    <source>
        <dbReference type="SAM" id="MobiDB-lite"/>
    </source>
</evidence>
<feature type="compositionally biased region" description="Polar residues" evidence="1">
    <location>
        <begin position="33"/>
        <end position="43"/>
    </location>
</feature>
<sequence>MSGAMDVSQQRHMDMADDGSLRKRRPMNPRSRPVSSPNVTSKLSESRNSRPPSTAVQDYEEDDRPLDDAAIQSSSPTSSPSMTGSTTSSTAVTGPVSSNSSRSTAMETASSQKDDTLAHREQQKPRNRRPRGSQRPSSMQLSESESPTVTHSFVQLSSRDAGPYKARRRGPQISPSISSSLPSNIPDAFSEREPRPDLSWSPEFPEYAVTSQHPSQISPGFDPHFGGSLPVPQQYPSQNYGAPETPRGNAPFQYFQSSQYPNPMAAPNPMGPQPPVPERPSLSGYELVAATLAGETGPPVRPMYRRFEATNHRILLSLQDQINTLEDTLGELDDIDSQNRQAAALPASEREERDSQHPFHQRKERIMNLLCQKLHTYNSLLTSFGHVQGLPPPTMNDIQHYRAFLANQRPIAEFETRFLQAPDLVLLEPNLPPPPMDQRVAPDDQAPLPVRDPEDDPSKNEAVPQRHIFNRGPLQDLAIGGVVAIFGPLFAFAVIHDFAGRMTIVILFGVVVSMVLFGSGAFSILTTTQDALMYGGAYVGGMTVLARFLQ</sequence>
<feature type="compositionally biased region" description="Polar residues" evidence="1">
    <location>
        <begin position="134"/>
        <end position="158"/>
    </location>
</feature>
<feature type="compositionally biased region" description="Basic and acidic residues" evidence="1">
    <location>
        <begin position="348"/>
        <end position="357"/>
    </location>
</feature>
<feature type="transmembrane region" description="Helical" evidence="2">
    <location>
        <begin position="502"/>
        <end position="525"/>
    </location>
</feature>
<feature type="compositionally biased region" description="Basic and acidic residues" evidence="1">
    <location>
        <begin position="112"/>
        <end position="124"/>
    </location>
</feature>
<organism evidence="4 5">
    <name type="scientific">Neonectria punicea</name>
    <dbReference type="NCBI Taxonomy" id="979145"/>
    <lineage>
        <taxon>Eukaryota</taxon>
        <taxon>Fungi</taxon>
        <taxon>Dikarya</taxon>
        <taxon>Ascomycota</taxon>
        <taxon>Pezizomycotina</taxon>
        <taxon>Sordariomycetes</taxon>
        <taxon>Hypocreomycetidae</taxon>
        <taxon>Hypocreales</taxon>
        <taxon>Nectriaceae</taxon>
        <taxon>Neonectria</taxon>
    </lineage>
</organism>
<evidence type="ECO:0000313" key="4">
    <source>
        <dbReference type="EMBL" id="KAK7422051.1"/>
    </source>
</evidence>
<comment type="caution">
    <text evidence="4">The sequence shown here is derived from an EMBL/GenBank/DDBJ whole genome shotgun (WGS) entry which is preliminary data.</text>
</comment>
<evidence type="ECO:0000259" key="3">
    <source>
        <dbReference type="Pfam" id="PF20237"/>
    </source>
</evidence>
<feature type="transmembrane region" description="Helical" evidence="2">
    <location>
        <begin position="531"/>
        <end position="549"/>
    </location>
</feature>
<reference evidence="4 5" key="1">
    <citation type="journal article" date="2025" name="Microbiol. Resour. Announc.">
        <title>Draft genome sequences for Neonectria magnoliae and Neonectria punicea, canker pathogens of Liriodendron tulipifera and Acer saccharum in West Virginia.</title>
        <authorList>
            <person name="Petronek H.M."/>
            <person name="Kasson M.T."/>
            <person name="Metheny A.M."/>
            <person name="Stauder C.M."/>
            <person name="Lovett B."/>
            <person name="Lynch S.C."/>
            <person name="Garnas J.R."/>
            <person name="Kasson L.R."/>
            <person name="Stajich J.E."/>
        </authorList>
    </citation>
    <scope>NUCLEOTIDE SEQUENCE [LARGE SCALE GENOMIC DNA]</scope>
    <source>
        <strain evidence="4 5">NRRL 64653</strain>
    </source>
</reference>
<protein>
    <recommendedName>
        <fullName evidence="3">DUF6594 domain-containing protein</fullName>
    </recommendedName>
</protein>
<evidence type="ECO:0000256" key="2">
    <source>
        <dbReference type="SAM" id="Phobius"/>
    </source>
</evidence>
<keyword evidence="2" id="KW-0812">Transmembrane</keyword>
<proteinExistence type="predicted"/>
<keyword evidence="5" id="KW-1185">Reference proteome</keyword>
<feature type="region of interest" description="Disordered" evidence="1">
    <location>
        <begin position="334"/>
        <end position="360"/>
    </location>
</feature>
<name>A0ABR1HLQ2_9HYPO</name>
<feature type="transmembrane region" description="Helical" evidence="2">
    <location>
        <begin position="477"/>
        <end position="495"/>
    </location>
</feature>
<feature type="region of interest" description="Disordered" evidence="1">
    <location>
        <begin position="1"/>
        <end position="251"/>
    </location>
</feature>
<feature type="region of interest" description="Disordered" evidence="1">
    <location>
        <begin position="430"/>
        <end position="462"/>
    </location>
</feature>
<feature type="compositionally biased region" description="Low complexity" evidence="1">
    <location>
        <begin position="173"/>
        <end position="186"/>
    </location>
</feature>